<proteinExistence type="predicted"/>
<organism evidence="4">
    <name type="scientific">Angiostrongylus costaricensis</name>
    <name type="common">Nematode worm</name>
    <dbReference type="NCBI Taxonomy" id="334426"/>
    <lineage>
        <taxon>Eukaryota</taxon>
        <taxon>Metazoa</taxon>
        <taxon>Ecdysozoa</taxon>
        <taxon>Nematoda</taxon>
        <taxon>Chromadorea</taxon>
        <taxon>Rhabditida</taxon>
        <taxon>Rhabditina</taxon>
        <taxon>Rhabditomorpha</taxon>
        <taxon>Strongyloidea</taxon>
        <taxon>Metastrongylidae</taxon>
        <taxon>Angiostrongylus</taxon>
    </lineage>
</organism>
<evidence type="ECO:0000256" key="1">
    <source>
        <dbReference type="ARBA" id="ARBA00022559"/>
    </source>
</evidence>
<dbReference type="PANTHER" id="PTHR11475:SF43">
    <property type="entry name" value="PEROXIDASE"/>
    <property type="match status" value="1"/>
</dbReference>
<dbReference type="STRING" id="334426.A0A0R3PM32"/>
<reference evidence="2 3" key="2">
    <citation type="submission" date="2018-11" db="EMBL/GenBank/DDBJ databases">
        <authorList>
            <consortium name="Pathogen Informatics"/>
        </authorList>
    </citation>
    <scope>NUCLEOTIDE SEQUENCE [LARGE SCALE GENOMIC DNA]</scope>
    <source>
        <strain evidence="2 3">Costa Rica</strain>
    </source>
</reference>
<evidence type="ECO:0000313" key="4">
    <source>
        <dbReference type="WBParaSite" id="ACOC_0000588401-mRNA-1"/>
    </source>
</evidence>
<name>A0A0R3PM32_ANGCS</name>
<dbReference type="EMBL" id="UYYA01003902">
    <property type="protein sequence ID" value="VDM57470.1"/>
    <property type="molecule type" value="Genomic_DNA"/>
</dbReference>
<reference evidence="4" key="1">
    <citation type="submission" date="2017-02" db="UniProtKB">
        <authorList>
            <consortium name="WormBaseParasite"/>
        </authorList>
    </citation>
    <scope>IDENTIFICATION</scope>
</reference>
<accession>A0A0R3PM32</accession>
<dbReference type="InterPro" id="IPR019791">
    <property type="entry name" value="Haem_peroxidase_animal"/>
</dbReference>
<dbReference type="Gene3D" id="1.10.640.10">
    <property type="entry name" value="Haem peroxidase domain superfamily, animal type"/>
    <property type="match status" value="1"/>
</dbReference>
<sequence length="231" mass="25463">MAPDRHVSEALRNYLFAIRGNPQSGLDLATINIMRGRDHGVPSYTAHRELCGLGQAFSFIDLSNEMSSSTIEALSSVYESVDDIDLFTGIISEKPIAGAVVGPTAACIIAEQFSRIKKCDRFYYENDGPQRFSPEILQFTVMISHKLTSPSGLRKLRCRAVTVYNCQAIADKFSSKEMMKSMNIHLESDIELSCVRPIGFRSWPEESVLALPVLKLAASAAAAVFDPSMTF</sequence>
<keyword evidence="3" id="KW-1185">Reference proteome</keyword>
<dbReference type="PROSITE" id="PS50292">
    <property type="entry name" value="PEROXIDASE_3"/>
    <property type="match status" value="1"/>
</dbReference>
<dbReference type="Pfam" id="PF03098">
    <property type="entry name" value="An_peroxidase"/>
    <property type="match status" value="1"/>
</dbReference>
<dbReference type="GO" id="GO:0006979">
    <property type="term" value="P:response to oxidative stress"/>
    <property type="evidence" value="ECO:0007669"/>
    <property type="project" value="InterPro"/>
</dbReference>
<dbReference type="OrthoDB" id="823504at2759"/>
<dbReference type="Proteomes" id="UP000267027">
    <property type="component" value="Unassembled WGS sequence"/>
</dbReference>
<gene>
    <name evidence="2" type="ORF">ACOC_LOCUS5885</name>
</gene>
<keyword evidence="1" id="KW-0560">Oxidoreductase</keyword>
<dbReference type="GO" id="GO:0004601">
    <property type="term" value="F:peroxidase activity"/>
    <property type="evidence" value="ECO:0007669"/>
    <property type="project" value="UniProtKB-KW"/>
</dbReference>
<keyword evidence="1" id="KW-0575">Peroxidase</keyword>
<protein>
    <submittedName>
        <fullName evidence="4">Peroxidase</fullName>
    </submittedName>
</protein>
<dbReference type="PANTHER" id="PTHR11475">
    <property type="entry name" value="OXIDASE/PEROXIDASE"/>
    <property type="match status" value="1"/>
</dbReference>
<dbReference type="InterPro" id="IPR010255">
    <property type="entry name" value="Haem_peroxidase_sf"/>
</dbReference>
<evidence type="ECO:0000313" key="3">
    <source>
        <dbReference type="Proteomes" id="UP000267027"/>
    </source>
</evidence>
<dbReference type="AlphaFoldDB" id="A0A0R3PM32"/>
<dbReference type="GO" id="GO:0020037">
    <property type="term" value="F:heme binding"/>
    <property type="evidence" value="ECO:0007669"/>
    <property type="project" value="InterPro"/>
</dbReference>
<evidence type="ECO:0000313" key="2">
    <source>
        <dbReference type="EMBL" id="VDM57470.1"/>
    </source>
</evidence>
<dbReference type="SUPFAM" id="SSF48113">
    <property type="entry name" value="Heme-dependent peroxidases"/>
    <property type="match status" value="1"/>
</dbReference>
<dbReference type="InterPro" id="IPR037120">
    <property type="entry name" value="Haem_peroxidase_sf_animal"/>
</dbReference>
<dbReference type="WBParaSite" id="ACOC_0000588401-mRNA-1">
    <property type="protein sequence ID" value="ACOC_0000588401-mRNA-1"/>
    <property type="gene ID" value="ACOC_0000588401"/>
</dbReference>